<dbReference type="EMBL" id="JASPKY010000233">
    <property type="protein sequence ID" value="KAK9718011.1"/>
    <property type="molecule type" value="Genomic_DNA"/>
</dbReference>
<feature type="compositionally biased region" description="Acidic residues" evidence="3">
    <location>
        <begin position="385"/>
        <end position="394"/>
    </location>
</feature>
<dbReference type="AlphaFoldDB" id="A0AAW1KHX4"/>
<evidence type="ECO:0000313" key="5">
    <source>
        <dbReference type="EMBL" id="KAK9718011.1"/>
    </source>
</evidence>
<organism evidence="5 6">
    <name type="scientific">Popillia japonica</name>
    <name type="common">Japanese beetle</name>
    <dbReference type="NCBI Taxonomy" id="7064"/>
    <lineage>
        <taxon>Eukaryota</taxon>
        <taxon>Metazoa</taxon>
        <taxon>Ecdysozoa</taxon>
        <taxon>Arthropoda</taxon>
        <taxon>Hexapoda</taxon>
        <taxon>Insecta</taxon>
        <taxon>Pterygota</taxon>
        <taxon>Neoptera</taxon>
        <taxon>Endopterygota</taxon>
        <taxon>Coleoptera</taxon>
        <taxon>Polyphaga</taxon>
        <taxon>Scarabaeiformia</taxon>
        <taxon>Scarabaeidae</taxon>
        <taxon>Rutelinae</taxon>
        <taxon>Popillia</taxon>
    </lineage>
</organism>
<dbReference type="SUPFAM" id="SSF52058">
    <property type="entry name" value="L domain-like"/>
    <property type="match status" value="1"/>
</dbReference>
<accession>A0AAW1KHX4</accession>
<proteinExistence type="predicted"/>
<reference evidence="5 6" key="1">
    <citation type="journal article" date="2024" name="BMC Genomics">
        <title>De novo assembly and annotation of Popillia japonica's genome with initial clues to its potential as an invasive pest.</title>
        <authorList>
            <person name="Cucini C."/>
            <person name="Boschi S."/>
            <person name="Funari R."/>
            <person name="Cardaioli E."/>
            <person name="Iannotti N."/>
            <person name="Marturano G."/>
            <person name="Paoli F."/>
            <person name="Bruttini M."/>
            <person name="Carapelli A."/>
            <person name="Frati F."/>
            <person name="Nardi F."/>
        </authorList>
    </citation>
    <scope>NUCLEOTIDE SEQUENCE [LARGE SCALE GENOMIC DNA]</scope>
    <source>
        <strain evidence="5">DMR45628</strain>
    </source>
</reference>
<evidence type="ECO:0000256" key="3">
    <source>
        <dbReference type="SAM" id="MobiDB-lite"/>
    </source>
</evidence>
<dbReference type="Proteomes" id="UP001458880">
    <property type="component" value="Unassembled WGS sequence"/>
</dbReference>
<dbReference type="InterPro" id="IPR001611">
    <property type="entry name" value="Leu-rich_rpt"/>
</dbReference>
<comment type="caution">
    <text evidence="5">The sequence shown here is derived from an EMBL/GenBank/DDBJ whole genome shotgun (WGS) entry which is preliminary data.</text>
</comment>
<dbReference type="InterPro" id="IPR003591">
    <property type="entry name" value="Leu-rich_rpt_typical-subtyp"/>
</dbReference>
<dbReference type="InterPro" id="IPR032675">
    <property type="entry name" value="LRR_dom_sf"/>
</dbReference>
<keyword evidence="4" id="KW-0472">Membrane</keyword>
<keyword evidence="2" id="KW-0677">Repeat</keyword>
<sequence>MKQEEYTIDNKNKQGLNRLRDIQKYAANNRILILISICSVVIVILVILFTVLSIQDERALNSACETFCGVSAVQKVTTYSASYCSCSGDSIECSQVSDAAQIEDDVYSMSDCTAGELKIKISQFKTIPSYFLNESSLSLTVMTITSGKLTEIEDDAFNSDTFHGLRYLYIINNPITDLWKNSFRGLNSLYYFSLQMEYSRRSVSFEKNVLEYVGNTLGVLQLHYCLLTPEALLNLTGSDVALPRLYSIDFQYNSIPIIPSEAFSQLSGVRSFYINHAQIETIDVNAFQGMHIVEAIQFAYNSISTLPEGIFRNLPSLGAVYIHNNRWYCDCYLVWLKNLYMEGVIIQNNPSSTCANHNNKEFSEVEFCQTTTAKTTTENIGTTTEVDDPGDGNLEETSTSVSTSRTTSVNSEMTTTTELISTTTTNGENSVKRKEIICRDWARSPIALSSNYGDEIFTHTIYVKYEKFLFTFYDPDENPVKIMVTITGNLEGFCLLWFNTYNTTNYECISNMDNTMVLPELQRANSYTFCMLYNDEMTASPFDCFGFEIVLNLHMCKSQQ</sequence>
<feature type="region of interest" description="Disordered" evidence="3">
    <location>
        <begin position="380"/>
        <end position="414"/>
    </location>
</feature>
<feature type="compositionally biased region" description="Low complexity" evidence="3">
    <location>
        <begin position="397"/>
        <end position="414"/>
    </location>
</feature>
<keyword evidence="4" id="KW-1133">Transmembrane helix</keyword>
<gene>
    <name evidence="5" type="ORF">QE152_g23422</name>
</gene>
<keyword evidence="4" id="KW-0812">Transmembrane</keyword>
<dbReference type="Gene3D" id="3.80.10.10">
    <property type="entry name" value="Ribonuclease Inhibitor"/>
    <property type="match status" value="1"/>
</dbReference>
<evidence type="ECO:0000256" key="2">
    <source>
        <dbReference type="ARBA" id="ARBA00022737"/>
    </source>
</evidence>
<name>A0AAW1KHX4_POPJA</name>
<evidence type="ECO:0000313" key="6">
    <source>
        <dbReference type="Proteomes" id="UP001458880"/>
    </source>
</evidence>
<dbReference type="InterPro" id="IPR051295">
    <property type="entry name" value="LGI_related"/>
</dbReference>
<dbReference type="SMART" id="SM00369">
    <property type="entry name" value="LRR_TYP"/>
    <property type="match status" value="4"/>
</dbReference>
<keyword evidence="1" id="KW-0433">Leucine-rich repeat</keyword>
<evidence type="ECO:0000256" key="4">
    <source>
        <dbReference type="SAM" id="Phobius"/>
    </source>
</evidence>
<feature type="transmembrane region" description="Helical" evidence="4">
    <location>
        <begin position="31"/>
        <end position="54"/>
    </location>
</feature>
<dbReference type="Pfam" id="PF13855">
    <property type="entry name" value="LRR_8"/>
    <property type="match status" value="2"/>
</dbReference>
<evidence type="ECO:0000256" key="1">
    <source>
        <dbReference type="ARBA" id="ARBA00022614"/>
    </source>
</evidence>
<protein>
    <submittedName>
        <fullName evidence="5">Leucine rich repeat</fullName>
    </submittedName>
</protein>
<dbReference type="PANTHER" id="PTHR24367">
    <property type="entry name" value="LEUCINE-RICH REPEAT-CONTAINING PROTEIN"/>
    <property type="match status" value="1"/>
</dbReference>
<dbReference type="PANTHER" id="PTHR24367:SF318">
    <property type="entry name" value="LEUCINE-RICH GLIOMA-INACTIVATED PROTEIN 1-LIKE"/>
    <property type="match status" value="1"/>
</dbReference>
<keyword evidence="6" id="KW-1185">Reference proteome</keyword>